<keyword evidence="4" id="KW-1185">Reference proteome</keyword>
<dbReference type="EMBL" id="NHTK01000796">
    <property type="protein sequence ID" value="PPR05523.1"/>
    <property type="molecule type" value="Genomic_DNA"/>
</dbReference>
<dbReference type="InParanoid" id="A0A409YRA6"/>
<dbReference type="AlphaFoldDB" id="A0A409YRA6"/>
<feature type="chain" id="PRO_5019303163" evidence="2">
    <location>
        <begin position="23"/>
        <end position="137"/>
    </location>
</feature>
<feature type="region of interest" description="Disordered" evidence="1">
    <location>
        <begin position="98"/>
        <end position="137"/>
    </location>
</feature>
<comment type="caution">
    <text evidence="3">The sequence shown here is derived from an EMBL/GenBank/DDBJ whole genome shotgun (WGS) entry which is preliminary data.</text>
</comment>
<dbReference type="Proteomes" id="UP000284842">
    <property type="component" value="Unassembled WGS sequence"/>
</dbReference>
<evidence type="ECO:0000313" key="3">
    <source>
        <dbReference type="EMBL" id="PPR05523.1"/>
    </source>
</evidence>
<proteinExistence type="predicted"/>
<name>A0A409YRA6_9AGAR</name>
<protein>
    <submittedName>
        <fullName evidence="3">Uncharacterized protein</fullName>
    </submittedName>
</protein>
<feature type="signal peptide" evidence="2">
    <location>
        <begin position="1"/>
        <end position="22"/>
    </location>
</feature>
<sequence length="137" mass="15181">MRPAVAAFLCLHVSLLFSYVGAVPMPMERPAPKRAPTRKTTSSFANFRAQTLTAPTAGELRKLYQGQTLQQYNCKEISHESPEAVSLLNDFATRKVEAGTSGQVVKPADYKDPPPHQRRVVKRIASDPGDSENEREQ</sequence>
<keyword evidence="2" id="KW-0732">Signal</keyword>
<evidence type="ECO:0000256" key="1">
    <source>
        <dbReference type="SAM" id="MobiDB-lite"/>
    </source>
</evidence>
<reference evidence="3 4" key="1">
    <citation type="journal article" date="2018" name="Evol. Lett.">
        <title>Horizontal gene cluster transfer increased hallucinogenic mushroom diversity.</title>
        <authorList>
            <person name="Reynolds H.T."/>
            <person name="Vijayakumar V."/>
            <person name="Gluck-Thaler E."/>
            <person name="Korotkin H.B."/>
            <person name="Matheny P.B."/>
            <person name="Slot J.C."/>
        </authorList>
    </citation>
    <scope>NUCLEOTIDE SEQUENCE [LARGE SCALE GENOMIC DNA]</scope>
    <source>
        <strain evidence="3 4">2629</strain>
    </source>
</reference>
<gene>
    <name evidence="3" type="ORF">CVT24_003205</name>
</gene>
<evidence type="ECO:0000256" key="2">
    <source>
        <dbReference type="SAM" id="SignalP"/>
    </source>
</evidence>
<organism evidence="3 4">
    <name type="scientific">Panaeolus cyanescens</name>
    <dbReference type="NCBI Taxonomy" id="181874"/>
    <lineage>
        <taxon>Eukaryota</taxon>
        <taxon>Fungi</taxon>
        <taxon>Dikarya</taxon>
        <taxon>Basidiomycota</taxon>
        <taxon>Agaricomycotina</taxon>
        <taxon>Agaricomycetes</taxon>
        <taxon>Agaricomycetidae</taxon>
        <taxon>Agaricales</taxon>
        <taxon>Agaricineae</taxon>
        <taxon>Galeropsidaceae</taxon>
        <taxon>Panaeolus</taxon>
    </lineage>
</organism>
<accession>A0A409YRA6</accession>
<evidence type="ECO:0000313" key="4">
    <source>
        <dbReference type="Proteomes" id="UP000284842"/>
    </source>
</evidence>